<proteinExistence type="predicted"/>
<feature type="domain" description="Ig-like" evidence="2">
    <location>
        <begin position="36"/>
        <end position="128"/>
    </location>
</feature>
<evidence type="ECO:0000256" key="1">
    <source>
        <dbReference type="SAM" id="SignalP"/>
    </source>
</evidence>
<sequence>MQLVLLSLVLCASLMTGNGLQIQTLEVPNIADPRWEKVTLRCKYDLGGKDLYSVTWYKDGIEFFKFMPGSPGREYYVDGVHVDISHSDHEKVTLLGPNTRKGKANLAGSYGCEVSSEGPNFQTDYRVANMSVAVPPKGPPILDGVRPSYEVGEILEAECTSGLSYPPAVLTFILNGKEVNRALTKDLQAGYIDGSVISSTRLGLTVRLERYHFPGGSLSLVCRSTLPGIANSMAQETSRIATLAASNQRLAQEPPKSGSRSKFESYPALICWLVLMIHAIHESLRV</sequence>
<dbReference type="PANTHER" id="PTHR21261:SF15">
    <property type="entry name" value="BEATEN PATH IIIA, ISOFORM D-RELATED"/>
    <property type="match status" value="1"/>
</dbReference>
<dbReference type="EMBL" id="QOIP01000008">
    <property type="protein sequence ID" value="RLU19547.1"/>
    <property type="molecule type" value="Genomic_DNA"/>
</dbReference>
<dbReference type="SUPFAM" id="SSF48726">
    <property type="entry name" value="Immunoglobulin"/>
    <property type="match status" value="1"/>
</dbReference>
<reference evidence="3 4" key="1">
    <citation type="journal article" date="2018" name="Genome Res.">
        <title>The genomic architecture and molecular evolution of ant odorant receptors.</title>
        <authorList>
            <person name="McKenzie S.K."/>
            <person name="Kronauer D.J.C."/>
        </authorList>
    </citation>
    <scope>NUCLEOTIDE SEQUENCE [LARGE SCALE GENOMIC DNA]</scope>
    <source>
        <strain evidence="3">Clonal line C1</strain>
    </source>
</reference>
<dbReference type="Proteomes" id="UP000279307">
    <property type="component" value="Chromosome 8"/>
</dbReference>
<dbReference type="InterPro" id="IPR007110">
    <property type="entry name" value="Ig-like_dom"/>
</dbReference>
<accession>A0A3L8DGH2</accession>
<evidence type="ECO:0000259" key="2">
    <source>
        <dbReference type="PROSITE" id="PS50835"/>
    </source>
</evidence>
<protein>
    <recommendedName>
        <fullName evidence="2">Ig-like domain-containing protein</fullName>
    </recommendedName>
</protein>
<evidence type="ECO:0000313" key="4">
    <source>
        <dbReference type="Proteomes" id="UP000279307"/>
    </source>
</evidence>
<organism evidence="3 4">
    <name type="scientific">Ooceraea biroi</name>
    <name type="common">Clonal raider ant</name>
    <name type="synonym">Cerapachys biroi</name>
    <dbReference type="NCBI Taxonomy" id="2015173"/>
    <lineage>
        <taxon>Eukaryota</taxon>
        <taxon>Metazoa</taxon>
        <taxon>Ecdysozoa</taxon>
        <taxon>Arthropoda</taxon>
        <taxon>Hexapoda</taxon>
        <taxon>Insecta</taxon>
        <taxon>Pterygota</taxon>
        <taxon>Neoptera</taxon>
        <taxon>Endopterygota</taxon>
        <taxon>Hymenoptera</taxon>
        <taxon>Apocrita</taxon>
        <taxon>Aculeata</taxon>
        <taxon>Formicoidea</taxon>
        <taxon>Formicidae</taxon>
        <taxon>Dorylinae</taxon>
        <taxon>Ooceraea</taxon>
    </lineage>
</organism>
<dbReference type="InterPro" id="IPR013783">
    <property type="entry name" value="Ig-like_fold"/>
</dbReference>
<keyword evidence="1" id="KW-0732">Signal</keyword>
<dbReference type="PROSITE" id="PS50835">
    <property type="entry name" value="IG_LIKE"/>
    <property type="match status" value="1"/>
</dbReference>
<feature type="chain" id="PRO_5018265476" description="Ig-like domain-containing protein" evidence="1">
    <location>
        <begin position="20"/>
        <end position="286"/>
    </location>
</feature>
<dbReference type="InterPro" id="IPR036179">
    <property type="entry name" value="Ig-like_dom_sf"/>
</dbReference>
<dbReference type="OrthoDB" id="6415662at2759"/>
<comment type="caution">
    <text evidence="3">The sequence shown here is derived from an EMBL/GenBank/DDBJ whole genome shotgun (WGS) entry which is preliminary data.</text>
</comment>
<feature type="signal peptide" evidence="1">
    <location>
        <begin position="1"/>
        <end position="19"/>
    </location>
</feature>
<name>A0A3L8DGH2_OOCBI</name>
<evidence type="ECO:0000313" key="3">
    <source>
        <dbReference type="EMBL" id="RLU19547.1"/>
    </source>
</evidence>
<dbReference type="AlphaFoldDB" id="A0A3L8DGH2"/>
<gene>
    <name evidence="3" type="ORF">DMN91_008104</name>
</gene>
<dbReference type="Gene3D" id="2.60.40.10">
    <property type="entry name" value="Immunoglobulins"/>
    <property type="match status" value="1"/>
</dbReference>
<dbReference type="PANTHER" id="PTHR21261">
    <property type="entry name" value="BEAT PROTEIN"/>
    <property type="match status" value="1"/>
</dbReference>